<evidence type="ECO:0000313" key="4">
    <source>
        <dbReference type="EMBL" id="SHO48955.1"/>
    </source>
</evidence>
<dbReference type="Pfam" id="PF19092">
    <property type="entry name" value="DUF5780"/>
    <property type="match status" value="1"/>
</dbReference>
<feature type="region of interest" description="Disordered" evidence="1">
    <location>
        <begin position="156"/>
        <end position="181"/>
    </location>
</feature>
<evidence type="ECO:0000313" key="5">
    <source>
        <dbReference type="Proteomes" id="UP000184612"/>
    </source>
</evidence>
<dbReference type="SUPFAM" id="SSF49373">
    <property type="entry name" value="Invasin/intimin cell-adhesion fragments"/>
    <property type="match status" value="2"/>
</dbReference>
<protein>
    <submittedName>
        <fullName evidence="4">Ig-like domain (Group 2)</fullName>
    </submittedName>
</protein>
<organism evidence="4 5">
    <name type="scientific">Anaerocolumna xylanovorans DSM 12503</name>
    <dbReference type="NCBI Taxonomy" id="1121345"/>
    <lineage>
        <taxon>Bacteria</taxon>
        <taxon>Bacillati</taxon>
        <taxon>Bacillota</taxon>
        <taxon>Clostridia</taxon>
        <taxon>Lachnospirales</taxon>
        <taxon>Lachnospiraceae</taxon>
        <taxon>Anaerocolumna</taxon>
    </lineage>
</organism>
<keyword evidence="5" id="KW-1185">Reference proteome</keyword>
<evidence type="ECO:0000256" key="1">
    <source>
        <dbReference type="SAM" id="MobiDB-lite"/>
    </source>
</evidence>
<feature type="domain" description="BIG2" evidence="2">
    <location>
        <begin position="213"/>
        <end position="252"/>
    </location>
</feature>
<feature type="domain" description="DUF5780" evidence="3">
    <location>
        <begin position="383"/>
        <end position="471"/>
    </location>
</feature>
<accession>A0A1M7Y8I5</accession>
<dbReference type="AlphaFoldDB" id="A0A1M7Y8I5"/>
<dbReference type="STRING" id="1121345.SAMN02745217_02111"/>
<dbReference type="Gene3D" id="2.60.40.1080">
    <property type="match status" value="2"/>
</dbReference>
<evidence type="ECO:0000259" key="3">
    <source>
        <dbReference type="Pfam" id="PF19092"/>
    </source>
</evidence>
<name>A0A1M7Y8I5_9FIRM</name>
<evidence type="ECO:0000259" key="2">
    <source>
        <dbReference type="Pfam" id="PF02368"/>
    </source>
</evidence>
<dbReference type="Proteomes" id="UP000184612">
    <property type="component" value="Unassembled WGS sequence"/>
</dbReference>
<dbReference type="Pfam" id="PF02368">
    <property type="entry name" value="Big_2"/>
    <property type="match status" value="1"/>
</dbReference>
<sequence>MKKRMYRIFAFILCFLFVANLIPNINPIISKAAENTSYSGILMYDANAASGGNTYVPKDTNNYTFTLTEKQKCKFIFESTDGIELLQFAISQGELNYGFYKDIFINDYNESSNNVITVQLDPGVYNLQVSLQNSDDTAAYAEYTLGIEYLAAGEEDEKNTAGNDYTDDNDEEYTDDTYGSDEEIEPELEITDKTLKLISGMSETLDIKEKEYSTRPSEIGKIEWSSSNKQVATVDKDGLVLAYKSGTCIITGKYKGKKYTCKVTVVKTKFSVPGNINLDYGTRKEVEFKVSPKEYILIVPTSYTSTDKKVAIYDADKYEIVAKGAGTCKITFTFCNGQKATCTVKVKAQTLDQKLKLQAAYSLDDLSIEYNSVSKLYLADIYINNNNKKKDITYVEFAVFQYDNKGTRLNKWNSDFEYNGTIYANNLKIVNCSVSSKVKKVHTCVKKVYYDDGTTWTNPLYSTWAKKYASKF</sequence>
<gene>
    <name evidence="4" type="ORF">SAMN02745217_02111</name>
</gene>
<dbReference type="InterPro" id="IPR043939">
    <property type="entry name" value="DUF5780"/>
</dbReference>
<proteinExistence type="predicted"/>
<reference evidence="4 5" key="1">
    <citation type="submission" date="2016-12" db="EMBL/GenBank/DDBJ databases">
        <authorList>
            <person name="Song W.-J."/>
            <person name="Kurnit D.M."/>
        </authorList>
    </citation>
    <scope>NUCLEOTIDE SEQUENCE [LARGE SCALE GENOMIC DNA]</scope>
    <source>
        <strain evidence="4 5">DSM 12503</strain>
    </source>
</reference>
<dbReference type="InterPro" id="IPR003343">
    <property type="entry name" value="Big_2"/>
</dbReference>
<dbReference type="EMBL" id="FRFD01000005">
    <property type="protein sequence ID" value="SHO48955.1"/>
    <property type="molecule type" value="Genomic_DNA"/>
</dbReference>
<feature type="compositionally biased region" description="Acidic residues" evidence="1">
    <location>
        <begin position="165"/>
        <end position="181"/>
    </location>
</feature>
<dbReference type="RefSeq" id="WP_073588791.1">
    <property type="nucleotide sequence ID" value="NZ_FRFD01000005.1"/>
</dbReference>
<dbReference type="InterPro" id="IPR008964">
    <property type="entry name" value="Invasin/intimin_cell_adhesion"/>
</dbReference>